<dbReference type="InterPro" id="IPR036249">
    <property type="entry name" value="Thioredoxin-like_sf"/>
</dbReference>
<dbReference type="EMBL" id="CP043420">
    <property type="protein sequence ID" value="QEL12557.1"/>
    <property type="molecule type" value="Genomic_DNA"/>
</dbReference>
<dbReference type="InterPro" id="IPR010987">
    <property type="entry name" value="Glutathione-S-Trfase_C-like"/>
</dbReference>
<gene>
    <name evidence="3" type="ORF">FY550_16360</name>
</gene>
<dbReference type="Pfam" id="PF02798">
    <property type="entry name" value="GST_N"/>
    <property type="match status" value="1"/>
</dbReference>
<dbReference type="Gene3D" id="3.40.30.10">
    <property type="entry name" value="Glutaredoxin"/>
    <property type="match status" value="1"/>
</dbReference>
<dbReference type="GO" id="GO:0016740">
    <property type="term" value="F:transferase activity"/>
    <property type="evidence" value="ECO:0007669"/>
    <property type="project" value="UniProtKB-KW"/>
</dbReference>
<comment type="subcellular location">
    <subcellularLocation>
        <location evidence="1">Cytoplasm</location>
    </subcellularLocation>
</comment>
<dbReference type="SFLD" id="SFLDS00019">
    <property type="entry name" value="Glutathione_Transferase_(cytos"/>
    <property type="match status" value="1"/>
</dbReference>
<dbReference type="STRING" id="657387.BH688_12560"/>
<reference evidence="3 4" key="1">
    <citation type="submission" date="2019-08" db="EMBL/GenBank/DDBJ databases">
        <title>Complete genome sequence of Kushneria sp. YCWA18, a halophilic phosphate-solubilizing bacterium isolated from Daqiao saltern in China.</title>
        <authorList>
            <person name="Du G.-X."/>
            <person name="Qu L.-Y."/>
        </authorList>
    </citation>
    <scope>NUCLEOTIDE SEQUENCE [LARGE SCALE GENOMIC DNA]</scope>
    <source>
        <strain evidence="3 4">YCWA18</strain>
    </source>
</reference>
<dbReference type="InterPro" id="IPR004045">
    <property type="entry name" value="Glutathione_S-Trfase_N"/>
</dbReference>
<dbReference type="InterPro" id="IPR036282">
    <property type="entry name" value="Glutathione-S-Trfase_C_sf"/>
</dbReference>
<evidence type="ECO:0000313" key="4">
    <source>
        <dbReference type="Proteomes" id="UP000322553"/>
    </source>
</evidence>
<evidence type="ECO:0000313" key="3">
    <source>
        <dbReference type="EMBL" id="QEL12557.1"/>
    </source>
</evidence>
<dbReference type="SFLD" id="SFLDG00358">
    <property type="entry name" value="Main_(cytGST)"/>
    <property type="match status" value="1"/>
</dbReference>
<dbReference type="InterPro" id="IPR040079">
    <property type="entry name" value="Glutathione_S-Trfase"/>
</dbReference>
<dbReference type="RefSeq" id="WP_070980086.1">
    <property type="nucleotide sequence ID" value="NZ_CP043420.1"/>
</dbReference>
<name>A0A1S1NNE2_9GAMM</name>
<dbReference type="SUPFAM" id="SSF47616">
    <property type="entry name" value="GST C-terminal domain-like"/>
    <property type="match status" value="1"/>
</dbReference>
<dbReference type="AlphaFoldDB" id="A0A1S1NNE2"/>
<dbReference type="SUPFAM" id="SSF52833">
    <property type="entry name" value="Thioredoxin-like"/>
    <property type="match status" value="1"/>
</dbReference>
<dbReference type="PANTHER" id="PTHR43917:SF8">
    <property type="entry name" value="GH16740P-RELATED"/>
    <property type="match status" value="1"/>
</dbReference>
<sequence>MPTTLYAHRLSQPSRAVEILTRELGIEVNFQDIDFAGGETRTEWFAAINPFQTVPALVVESDGQRLPLAESQAIMTYLCRTASDRELAQRWYPGEHDVSRSARIDQWLAWHHGNVRRFDMFHHIMNLHMTLPMLKREIQATLLQPLQEGLRPELATLEGHFKRQQASAYPPTLLGDKYPTIADLAMGCELYQLRAAGYRFDGYPRVAAWLAGLAEREHFRAVSKEIDAQGREIREQSGEYLALDTFG</sequence>
<evidence type="ECO:0000256" key="2">
    <source>
        <dbReference type="ARBA" id="ARBA00022490"/>
    </source>
</evidence>
<accession>A0A1S1NNE2</accession>
<dbReference type="InterPro" id="IPR051369">
    <property type="entry name" value="GST_Theta"/>
</dbReference>
<dbReference type="GO" id="GO:0005737">
    <property type="term" value="C:cytoplasm"/>
    <property type="evidence" value="ECO:0007669"/>
    <property type="project" value="UniProtKB-SubCell"/>
</dbReference>
<protein>
    <submittedName>
        <fullName evidence="3">Glutathione S-transferase family protein</fullName>
    </submittedName>
</protein>
<proteinExistence type="predicted"/>
<dbReference type="KEGG" id="kuy:FY550_16360"/>
<dbReference type="PROSITE" id="PS50405">
    <property type="entry name" value="GST_CTER"/>
    <property type="match status" value="1"/>
</dbReference>
<dbReference type="PANTHER" id="PTHR43917">
    <property type="match status" value="1"/>
</dbReference>
<organism evidence="3 4">
    <name type="scientific">Kushneria phosphatilytica</name>
    <dbReference type="NCBI Taxonomy" id="657387"/>
    <lineage>
        <taxon>Bacteria</taxon>
        <taxon>Pseudomonadati</taxon>
        <taxon>Pseudomonadota</taxon>
        <taxon>Gammaproteobacteria</taxon>
        <taxon>Oceanospirillales</taxon>
        <taxon>Halomonadaceae</taxon>
        <taxon>Kushneria</taxon>
    </lineage>
</organism>
<evidence type="ECO:0000256" key="1">
    <source>
        <dbReference type="ARBA" id="ARBA00004496"/>
    </source>
</evidence>
<keyword evidence="2" id="KW-0963">Cytoplasm</keyword>
<dbReference type="Proteomes" id="UP000322553">
    <property type="component" value="Chromosome"/>
</dbReference>
<dbReference type="OrthoDB" id="9797500at2"/>
<dbReference type="Gene3D" id="1.20.1050.10">
    <property type="match status" value="1"/>
</dbReference>
<dbReference type="Pfam" id="PF13410">
    <property type="entry name" value="GST_C_2"/>
    <property type="match status" value="1"/>
</dbReference>
<dbReference type="PROSITE" id="PS50404">
    <property type="entry name" value="GST_NTER"/>
    <property type="match status" value="1"/>
</dbReference>
<keyword evidence="3" id="KW-0808">Transferase</keyword>
<keyword evidence="4" id="KW-1185">Reference proteome</keyword>